<comment type="similarity">
    <text evidence="8">Belongs to the insect chemoreceptor superfamily. Gustatory receptor (GR) family.</text>
</comment>
<name>A0A067R756_ZOONE</name>
<dbReference type="OrthoDB" id="6625921at2759"/>
<evidence type="ECO:0000256" key="5">
    <source>
        <dbReference type="ARBA" id="ARBA00023136"/>
    </source>
</evidence>
<evidence type="ECO:0000313" key="10">
    <source>
        <dbReference type="Proteomes" id="UP000027135"/>
    </source>
</evidence>
<feature type="transmembrane region" description="Helical" evidence="8">
    <location>
        <begin position="179"/>
        <end position="200"/>
    </location>
</feature>
<feature type="transmembrane region" description="Helical" evidence="8">
    <location>
        <begin position="123"/>
        <end position="143"/>
    </location>
</feature>
<feature type="transmembrane region" description="Helical" evidence="8">
    <location>
        <begin position="392"/>
        <end position="412"/>
    </location>
</feature>
<dbReference type="GO" id="GO:0005886">
    <property type="term" value="C:plasma membrane"/>
    <property type="evidence" value="ECO:0007669"/>
    <property type="project" value="UniProtKB-SubCell"/>
</dbReference>
<dbReference type="OMA" id="INCKGIK"/>
<dbReference type="GO" id="GO:0043025">
    <property type="term" value="C:neuronal cell body"/>
    <property type="evidence" value="ECO:0007669"/>
    <property type="project" value="TreeGrafter"/>
</dbReference>
<dbReference type="Proteomes" id="UP000027135">
    <property type="component" value="Unassembled WGS sequence"/>
</dbReference>
<comment type="subcellular location">
    <subcellularLocation>
        <location evidence="1 8">Cell membrane</location>
        <topology evidence="1 8">Multi-pass membrane protein</topology>
    </subcellularLocation>
</comment>
<gene>
    <name evidence="9" type="ORF">L798_06240</name>
</gene>
<evidence type="ECO:0000256" key="3">
    <source>
        <dbReference type="ARBA" id="ARBA00022692"/>
    </source>
</evidence>
<dbReference type="AlphaFoldDB" id="A0A067R756"/>
<dbReference type="GO" id="GO:0030425">
    <property type="term" value="C:dendrite"/>
    <property type="evidence" value="ECO:0007669"/>
    <property type="project" value="TreeGrafter"/>
</dbReference>
<keyword evidence="5 8" id="KW-0472">Membrane</keyword>
<dbReference type="Pfam" id="PF08395">
    <property type="entry name" value="7tm_7"/>
    <property type="match status" value="1"/>
</dbReference>
<evidence type="ECO:0000256" key="4">
    <source>
        <dbReference type="ARBA" id="ARBA00022989"/>
    </source>
</evidence>
<dbReference type="GO" id="GO:0007165">
    <property type="term" value="P:signal transduction"/>
    <property type="evidence" value="ECO:0007669"/>
    <property type="project" value="UniProtKB-KW"/>
</dbReference>
<dbReference type="GO" id="GO:0030424">
    <property type="term" value="C:axon"/>
    <property type="evidence" value="ECO:0007669"/>
    <property type="project" value="TreeGrafter"/>
</dbReference>
<dbReference type="eggNOG" id="ENOG502SPS2">
    <property type="taxonomic scope" value="Eukaryota"/>
</dbReference>
<feature type="transmembrane region" description="Helical" evidence="8">
    <location>
        <begin position="314"/>
        <end position="334"/>
    </location>
</feature>
<keyword evidence="10" id="KW-1185">Reference proteome</keyword>
<organism evidence="9 10">
    <name type="scientific">Zootermopsis nevadensis</name>
    <name type="common">Dampwood termite</name>
    <dbReference type="NCBI Taxonomy" id="136037"/>
    <lineage>
        <taxon>Eukaryota</taxon>
        <taxon>Metazoa</taxon>
        <taxon>Ecdysozoa</taxon>
        <taxon>Arthropoda</taxon>
        <taxon>Hexapoda</taxon>
        <taxon>Insecta</taxon>
        <taxon>Pterygota</taxon>
        <taxon>Neoptera</taxon>
        <taxon>Polyneoptera</taxon>
        <taxon>Dictyoptera</taxon>
        <taxon>Blattodea</taxon>
        <taxon>Blattoidea</taxon>
        <taxon>Termitoidae</taxon>
        <taxon>Termopsidae</taxon>
        <taxon>Zootermopsis</taxon>
    </lineage>
</organism>
<dbReference type="InterPro" id="IPR013604">
    <property type="entry name" value="7TM_chemorcpt"/>
</dbReference>
<keyword evidence="7 8" id="KW-0807">Transducer</keyword>
<protein>
    <recommendedName>
        <fullName evidence="8">Gustatory receptor</fullName>
    </recommendedName>
</protein>
<dbReference type="EMBL" id="KK852657">
    <property type="protein sequence ID" value="KDR19186.1"/>
    <property type="molecule type" value="Genomic_DNA"/>
</dbReference>
<keyword evidence="2 8" id="KW-1003">Cell membrane</keyword>
<dbReference type="InParanoid" id="A0A067R756"/>
<evidence type="ECO:0000256" key="1">
    <source>
        <dbReference type="ARBA" id="ARBA00004651"/>
    </source>
</evidence>
<sequence length="430" mass="50053">MHLKRTGPQISFDLKYDHPVPIKWRQVDEASIRKDEVVIVISEAEGPSSEFFEELKPIIYTMKIFGLFPLQKRIPGEPTFRRCKFSLMYSAVFYLAMNIYAYYVSRERIQFIRYSEASFDDLMYSVIHFMYVIPHFYLIPCHWKEVSKVGRYFVHWSDFQKQYVRVTGKQLYLGQNRHVMWSVVLTPVVALCFVATEYYMSSAEEKYWELGFYWYIFTVILLHIVWWWFTCSSLRSGIYDISENLFKDPTIFADEGSATLVAQYRALWISLSRLSCETGLFMCYTYGHLCVLSFSVMTLSLYGSLSNLHDGLYLRHLGLALAVCVIGGVTYVMANGAHHAAREVGPEFCEKLSHVNSDDKQMRRELKIFTRVMTLNSSEINLGGYVRIDRGFLLRFICTMVTYLVVLLQFRLGLLSITTSNVTMVTTDVL</sequence>
<reference evidence="9 10" key="1">
    <citation type="journal article" date="2014" name="Nat. Commun.">
        <title>Molecular traces of alternative social organization in a termite genome.</title>
        <authorList>
            <person name="Terrapon N."/>
            <person name="Li C."/>
            <person name="Robertson H.M."/>
            <person name="Ji L."/>
            <person name="Meng X."/>
            <person name="Booth W."/>
            <person name="Chen Z."/>
            <person name="Childers C.P."/>
            <person name="Glastad K.M."/>
            <person name="Gokhale K."/>
            <person name="Gowin J."/>
            <person name="Gronenberg W."/>
            <person name="Hermansen R.A."/>
            <person name="Hu H."/>
            <person name="Hunt B.G."/>
            <person name="Huylmans A.K."/>
            <person name="Khalil S.M."/>
            <person name="Mitchell R.D."/>
            <person name="Munoz-Torres M.C."/>
            <person name="Mustard J.A."/>
            <person name="Pan H."/>
            <person name="Reese J.T."/>
            <person name="Scharf M.E."/>
            <person name="Sun F."/>
            <person name="Vogel H."/>
            <person name="Xiao J."/>
            <person name="Yang W."/>
            <person name="Yang Z."/>
            <person name="Yang Z."/>
            <person name="Zhou J."/>
            <person name="Zhu J."/>
            <person name="Brent C.S."/>
            <person name="Elsik C.G."/>
            <person name="Goodisman M.A."/>
            <person name="Liberles D.A."/>
            <person name="Roe R.M."/>
            <person name="Vargo E.L."/>
            <person name="Vilcinskas A."/>
            <person name="Wang J."/>
            <person name="Bornberg-Bauer E."/>
            <person name="Korb J."/>
            <person name="Zhang G."/>
            <person name="Liebig J."/>
        </authorList>
    </citation>
    <scope>NUCLEOTIDE SEQUENCE [LARGE SCALE GENOMIC DNA]</scope>
    <source>
        <tissue evidence="9">Whole organism</tissue>
    </source>
</reference>
<accession>A0A067R756</accession>
<dbReference type="GO" id="GO:0050909">
    <property type="term" value="P:sensory perception of taste"/>
    <property type="evidence" value="ECO:0007669"/>
    <property type="project" value="InterPro"/>
</dbReference>
<evidence type="ECO:0000256" key="7">
    <source>
        <dbReference type="ARBA" id="ARBA00023224"/>
    </source>
</evidence>
<keyword evidence="4 8" id="KW-1133">Transmembrane helix</keyword>
<evidence type="ECO:0000256" key="6">
    <source>
        <dbReference type="ARBA" id="ARBA00023170"/>
    </source>
</evidence>
<evidence type="ECO:0000256" key="8">
    <source>
        <dbReference type="RuleBase" id="RU363108"/>
    </source>
</evidence>
<feature type="transmembrane region" description="Helical" evidence="8">
    <location>
        <begin position="85"/>
        <end position="103"/>
    </location>
</feature>
<feature type="transmembrane region" description="Helical" evidence="8">
    <location>
        <begin position="281"/>
        <end position="302"/>
    </location>
</feature>
<keyword evidence="3 8" id="KW-0812">Transmembrane</keyword>
<comment type="function">
    <text evidence="8">Gustatory receptor which mediates acceptance or avoidance behavior, depending on its substrates.</text>
</comment>
<dbReference type="STRING" id="136037.A0A067R756"/>
<evidence type="ECO:0000256" key="2">
    <source>
        <dbReference type="ARBA" id="ARBA00022475"/>
    </source>
</evidence>
<keyword evidence="6 8" id="KW-0675">Receptor</keyword>
<evidence type="ECO:0000313" key="9">
    <source>
        <dbReference type="EMBL" id="KDR19186.1"/>
    </source>
</evidence>
<dbReference type="PANTHER" id="PTHR21143:SF121">
    <property type="entry name" value="GUSTATORY AND ODORANT RECEPTOR 21A"/>
    <property type="match status" value="1"/>
</dbReference>
<proteinExistence type="inferred from homology"/>
<feature type="transmembrane region" description="Helical" evidence="8">
    <location>
        <begin position="212"/>
        <end position="229"/>
    </location>
</feature>
<dbReference type="PANTHER" id="PTHR21143">
    <property type="entry name" value="INVERTEBRATE GUSTATORY RECEPTOR"/>
    <property type="match status" value="1"/>
</dbReference>